<dbReference type="KEGG" id="acaf:CA12_40550"/>
<evidence type="ECO:0000313" key="2">
    <source>
        <dbReference type="Proteomes" id="UP000318741"/>
    </source>
</evidence>
<gene>
    <name evidence="1" type="ORF">CA12_40550</name>
</gene>
<protein>
    <submittedName>
        <fullName evidence="1">Uncharacterized protein</fullName>
    </submittedName>
</protein>
<accession>A0A517PEW6</accession>
<dbReference type="AlphaFoldDB" id="A0A517PEW6"/>
<name>A0A517PEW6_9PLAN</name>
<proteinExistence type="predicted"/>
<sequence length="181" mass="18107">MDAPAARPALFRFERLASPAAEELRAAPPAGPALRRNPRAASAWRGPVLACGVTIAATAGLAYAVLAPEDGRRHKAAVPARTDAGVILISAEDAAAELSAAPDESASADVAAPPVVTALHLWDGRPIRAVPTDTLPEAFDAAGGRIPPDGVIRAGGAGGEAPSSHAGAVAPAVWLTGEIAE</sequence>
<reference evidence="1 2" key="1">
    <citation type="submission" date="2019-02" db="EMBL/GenBank/DDBJ databases">
        <title>Deep-cultivation of Planctomycetes and their phenomic and genomic characterization uncovers novel biology.</title>
        <authorList>
            <person name="Wiegand S."/>
            <person name="Jogler M."/>
            <person name="Boedeker C."/>
            <person name="Pinto D."/>
            <person name="Vollmers J."/>
            <person name="Rivas-Marin E."/>
            <person name="Kohn T."/>
            <person name="Peeters S.H."/>
            <person name="Heuer A."/>
            <person name="Rast P."/>
            <person name="Oberbeckmann S."/>
            <person name="Bunk B."/>
            <person name="Jeske O."/>
            <person name="Meyerdierks A."/>
            <person name="Storesund J.E."/>
            <person name="Kallscheuer N."/>
            <person name="Luecker S."/>
            <person name="Lage O.M."/>
            <person name="Pohl T."/>
            <person name="Merkel B.J."/>
            <person name="Hornburger P."/>
            <person name="Mueller R.-W."/>
            <person name="Bruemmer F."/>
            <person name="Labrenz M."/>
            <person name="Spormann A.M."/>
            <person name="Op den Camp H."/>
            <person name="Overmann J."/>
            <person name="Amann R."/>
            <person name="Jetten M.S.M."/>
            <person name="Mascher T."/>
            <person name="Medema M.H."/>
            <person name="Devos D.P."/>
            <person name="Kaster A.-K."/>
            <person name="Ovreas L."/>
            <person name="Rohde M."/>
            <person name="Galperin M.Y."/>
            <person name="Jogler C."/>
        </authorList>
    </citation>
    <scope>NUCLEOTIDE SEQUENCE [LARGE SCALE GENOMIC DNA]</scope>
    <source>
        <strain evidence="1 2">CA12</strain>
    </source>
</reference>
<dbReference type="RefSeq" id="WP_145360910.1">
    <property type="nucleotide sequence ID" value="NZ_CP036265.1"/>
</dbReference>
<dbReference type="Proteomes" id="UP000318741">
    <property type="component" value="Chromosome"/>
</dbReference>
<evidence type="ECO:0000313" key="1">
    <source>
        <dbReference type="EMBL" id="QDT17917.1"/>
    </source>
</evidence>
<organism evidence="1 2">
    <name type="scientific">Alienimonas californiensis</name>
    <dbReference type="NCBI Taxonomy" id="2527989"/>
    <lineage>
        <taxon>Bacteria</taxon>
        <taxon>Pseudomonadati</taxon>
        <taxon>Planctomycetota</taxon>
        <taxon>Planctomycetia</taxon>
        <taxon>Planctomycetales</taxon>
        <taxon>Planctomycetaceae</taxon>
        <taxon>Alienimonas</taxon>
    </lineage>
</organism>
<dbReference type="EMBL" id="CP036265">
    <property type="protein sequence ID" value="QDT17917.1"/>
    <property type="molecule type" value="Genomic_DNA"/>
</dbReference>
<keyword evidence="2" id="KW-1185">Reference proteome</keyword>